<accession>A0A381RJE0</accession>
<dbReference type="InterPro" id="IPR024078">
    <property type="entry name" value="LmbE-like_dom_sf"/>
</dbReference>
<protein>
    <recommendedName>
        <fullName evidence="2">PIG-L family deacetylase</fullName>
    </recommendedName>
</protein>
<organism evidence="1">
    <name type="scientific">marine metagenome</name>
    <dbReference type="NCBI Taxonomy" id="408172"/>
    <lineage>
        <taxon>unclassified sequences</taxon>
        <taxon>metagenomes</taxon>
        <taxon>ecological metagenomes</taxon>
    </lineage>
</organism>
<gene>
    <name evidence="1" type="ORF">METZ01_LOCUS44799</name>
</gene>
<evidence type="ECO:0008006" key="2">
    <source>
        <dbReference type="Google" id="ProtNLM"/>
    </source>
</evidence>
<dbReference type="AlphaFoldDB" id="A0A381RJE0"/>
<dbReference type="Gene3D" id="3.40.50.10320">
    <property type="entry name" value="LmbE-like"/>
    <property type="match status" value="1"/>
</dbReference>
<name>A0A381RJE0_9ZZZZ</name>
<dbReference type="EMBL" id="UINC01002019">
    <property type="protein sequence ID" value="SUZ91945.1"/>
    <property type="molecule type" value="Genomic_DNA"/>
</dbReference>
<dbReference type="PROSITE" id="PS51257">
    <property type="entry name" value="PROKAR_LIPOPROTEIN"/>
    <property type="match status" value="1"/>
</dbReference>
<dbReference type="SUPFAM" id="SSF102588">
    <property type="entry name" value="LmbE-like"/>
    <property type="match status" value="1"/>
</dbReference>
<proteinExistence type="predicted"/>
<dbReference type="Pfam" id="PF02585">
    <property type="entry name" value="PIG-L"/>
    <property type="match status" value="1"/>
</dbReference>
<dbReference type="InterPro" id="IPR029062">
    <property type="entry name" value="Class_I_gatase-like"/>
</dbReference>
<evidence type="ECO:0000313" key="1">
    <source>
        <dbReference type="EMBL" id="SUZ91945.1"/>
    </source>
</evidence>
<dbReference type="SUPFAM" id="SSF52317">
    <property type="entry name" value="Class I glutamine amidotransferase-like"/>
    <property type="match status" value="1"/>
</dbReference>
<dbReference type="InterPro" id="IPR003737">
    <property type="entry name" value="GlcNAc_PI_deacetylase-related"/>
</dbReference>
<sequence>MSARKSIYFSLLIILLFFLSCQKDVASKSYFPETGRNAIYQSSIDLRRNLKVLSISMQPGQEDLSGLAYFRLGLGAKIMGAYITNGEGGESDIRGEYPPYLAKIRREEAADVLAYLGGQVHFLNMPHIASARDSTRVRELWPADQLQAGLVELFSQFRPDVVLLARDWTRVRNNHQWERLHADLITAAKESPFVEHLFVDSDNKKGLLIPVDERHKFWKKTYRKVGKEAATKYRSLAVQRNTWLRGYEPSYHLTYTTSPQQIEEIDERLSTSPSKRLSRTDHEIRKLTDVTTQGNPGDALRSLVAVLDSVSYYLTRTYDLKVREQETLLRWKKELEKLRCALLGVEVEYSISDKMLTDRQLTFFTVNKLKGVNDEGETHIYFPSADKGWIINEDVASRISLELEKKYPLVTPEGLDYTYPPGRHEVTSSTLGEPFQFFILHQGPTKEESFIYSSTVEFTFSPKVAIEILSPIVRMTPGEIVVFRLTNISRDGVADVVRADGPLAYSNESKFRLSNKDNLHLDTLRISWTGRPDVGTYLIPLKIGYTQVGNFAARKFNAEVDKSKKVGIVGNLPNSPLANALRRLNINFSSIRLDKSFSRQIAFLDVLLVDRRALSLKPQIKDLKNDMVNFVKKGGHLIVFAQDAVTWNESPLWSGMDLTPTVQYDENIELKLSSTHTLLKQPNPIASQDWNGWLYSRGYNIVSGNALENMELPVREKHSGKPLIVSLTGGKGKQTYVDLALGHQWMNIHPGAYRLLANLISN</sequence>
<reference evidence="1" key="1">
    <citation type="submission" date="2018-05" db="EMBL/GenBank/DDBJ databases">
        <authorList>
            <person name="Lanie J.A."/>
            <person name="Ng W.-L."/>
            <person name="Kazmierczak K.M."/>
            <person name="Andrzejewski T.M."/>
            <person name="Davidsen T.M."/>
            <person name="Wayne K.J."/>
            <person name="Tettelin H."/>
            <person name="Glass J.I."/>
            <person name="Rusch D."/>
            <person name="Podicherti R."/>
            <person name="Tsui H.-C.T."/>
            <person name="Winkler M.E."/>
        </authorList>
    </citation>
    <scope>NUCLEOTIDE SEQUENCE</scope>
</reference>